<feature type="transmembrane region" description="Helical" evidence="1">
    <location>
        <begin position="20"/>
        <end position="36"/>
    </location>
</feature>
<comment type="caution">
    <text evidence="2">The sequence shown here is derived from an EMBL/GenBank/DDBJ whole genome shotgun (WGS) entry which is preliminary data.</text>
</comment>
<dbReference type="RefSeq" id="WP_100365266.1">
    <property type="nucleotide sequence ID" value="NZ_PGFF01000001.1"/>
</dbReference>
<feature type="transmembrane region" description="Helical" evidence="1">
    <location>
        <begin position="43"/>
        <end position="61"/>
    </location>
</feature>
<protein>
    <submittedName>
        <fullName evidence="2">Uncharacterized protein</fullName>
    </submittedName>
</protein>
<feature type="transmembrane region" description="Helical" evidence="1">
    <location>
        <begin position="81"/>
        <end position="101"/>
    </location>
</feature>
<evidence type="ECO:0000256" key="1">
    <source>
        <dbReference type="SAM" id="Phobius"/>
    </source>
</evidence>
<feature type="transmembrane region" description="Helical" evidence="1">
    <location>
        <begin position="133"/>
        <end position="160"/>
    </location>
</feature>
<feature type="transmembrane region" description="Helical" evidence="1">
    <location>
        <begin position="108"/>
        <end position="127"/>
    </location>
</feature>
<dbReference type="OrthoDB" id="5115602at2"/>
<evidence type="ECO:0000313" key="2">
    <source>
        <dbReference type="EMBL" id="PJJ73143.1"/>
    </source>
</evidence>
<keyword evidence="1" id="KW-0812">Transmembrane</keyword>
<keyword evidence="1" id="KW-0472">Membrane</keyword>
<evidence type="ECO:0000313" key="3">
    <source>
        <dbReference type="Proteomes" id="UP000228758"/>
    </source>
</evidence>
<organism evidence="2 3">
    <name type="scientific">Diaminobutyricimonas aerilata</name>
    <dbReference type="NCBI Taxonomy" id="1162967"/>
    <lineage>
        <taxon>Bacteria</taxon>
        <taxon>Bacillati</taxon>
        <taxon>Actinomycetota</taxon>
        <taxon>Actinomycetes</taxon>
        <taxon>Micrococcales</taxon>
        <taxon>Microbacteriaceae</taxon>
        <taxon>Diaminobutyricimonas</taxon>
    </lineage>
</organism>
<dbReference type="EMBL" id="PGFF01000001">
    <property type="protein sequence ID" value="PJJ73143.1"/>
    <property type="molecule type" value="Genomic_DNA"/>
</dbReference>
<dbReference type="AlphaFoldDB" id="A0A2M9CMM6"/>
<accession>A0A2M9CMM6</accession>
<dbReference type="Proteomes" id="UP000228758">
    <property type="component" value="Unassembled WGS sequence"/>
</dbReference>
<proteinExistence type="predicted"/>
<name>A0A2M9CMM6_9MICO</name>
<gene>
    <name evidence="2" type="ORF">CLV46_2728</name>
</gene>
<sequence>MAGWREPASRLPLRWGTYRGRYLAGLVLIAGGILHLQSSTTHLLLPLLVGTTAHVIGWWILPGRGVPRLMVVLPCCVAQWLLLTGPQSTWVLAVPFLAWLWVRGRPLLSVPTVLIVVLTGVAVAQGLHEYSSMWIAISITGASLVVAAWAARWIAVRVPVRLRRTRRDRRYDRANPQR</sequence>
<keyword evidence="3" id="KW-1185">Reference proteome</keyword>
<keyword evidence="1" id="KW-1133">Transmembrane helix</keyword>
<reference evidence="2 3" key="1">
    <citation type="submission" date="2017-11" db="EMBL/GenBank/DDBJ databases">
        <title>Genomic Encyclopedia of Archaeal and Bacterial Type Strains, Phase II (KMG-II): From Individual Species to Whole Genera.</title>
        <authorList>
            <person name="Goeker M."/>
        </authorList>
    </citation>
    <scope>NUCLEOTIDE SEQUENCE [LARGE SCALE GENOMIC DNA]</scope>
    <source>
        <strain evidence="2 3">DSM 27393</strain>
    </source>
</reference>